<evidence type="ECO:0000313" key="6">
    <source>
        <dbReference type="Proteomes" id="UP000315889"/>
    </source>
</evidence>
<keyword evidence="5" id="KW-0969">Cilium</keyword>
<keyword evidence="5" id="KW-0966">Cell projection</keyword>
<keyword evidence="3" id="KW-1006">Bacterial flagellum protein export</keyword>
<dbReference type="EMBL" id="SHBP01000006">
    <property type="protein sequence ID" value="RZO20083.1"/>
    <property type="molecule type" value="Genomic_DNA"/>
</dbReference>
<comment type="function">
    <text evidence="4">Required for formation of the rod structure in the basal body of the flagellar apparatus. Together with FliI and FliH, may constitute the export apparatus of flagellin.</text>
</comment>
<comment type="similarity">
    <text evidence="1">Belongs to the type III secretion exporter family.</text>
</comment>
<keyword evidence="3" id="KW-0653">Protein transport</keyword>
<evidence type="ECO:0000313" key="5">
    <source>
        <dbReference type="EMBL" id="RZO20083.1"/>
    </source>
</evidence>
<dbReference type="InterPro" id="IPR006135">
    <property type="entry name" value="T3SS_substrate_exporter"/>
</dbReference>
<reference evidence="5 6" key="1">
    <citation type="submission" date="2019-02" db="EMBL/GenBank/DDBJ databases">
        <title>Prokaryotic population dynamics and viral predation in marine succession experiment using metagenomics: the confinement effect.</title>
        <authorList>
            <person name="Haro-Moreno J.M."/>
            <person name="Rodriguez-Valera F."/>
            <person name="Lopez-Perez M."/>
        </authorList>
    </citation>
    <scope>NUCLEOTIDE SEQUENCE [LARGE SCALE GENOMIC DNA]</scope>
    <source>
        <strain evidence="5">MED-G170</strain>
    </source>
</reference>
<accession>A0A520MFU6</accession>
<keyword evidence="5" id="KW-0282">Flagellum</keyword>
<dbReference type="AlphaFoldDB" id="A0A520MFU6"/>
<evidence type="ECO:0000256" key="3">
    <source>
        <dbReference type="ARBA" id="ARBA00023225"/>
    </source>
</evidence>
<dbReference type="PANTHER" id="PTHR30531">
    <property type="entry name" value="FLAGELLAR BIOSYNTHETIC PROTEIN FLHB"/>
    <property type="match status" value="1"/>
</dbReference>
<dbReference type="PANTHER" id="PTHR30531:SF12">
    <property type="entry name" value="FLAGELLAR BIOSYNTHETIC PROTEIN FLHB"/>
    <property type="match status" value="1"/>
</dbReference>
<evidence type="ECO:0000256" key="2">
    <source>
        <dbReference type="ARBA" id="ARBA00021622"/>
    </source>
</evidence>
<comment type="caution">
    <text evidence="5">The sequence shown here is derived from an EMBL/GenBank/DDBJ whole genome shotgun (WGS) entry which is preliminary data.</text>
</comment>
<name>A0A520MFU6_9GAMM</name>
<gene>
    <name evidence="5" type="ORF">EVB03_05660</name>
</gene>
<sequence>MKNKPTKTAIAIEYGLNPVPILTARGDGEAAAAIISEAEKQGIYIAEDPFLVSLLSELELNDEIPENLYVAVATILSWAYWLRGIEPD</sequence>
<dbReference type="Gene3D" id="3.40.1690.10">
    <property type="entry name" value="secretion proteins EscU"/>
    <property type="match status" value="1"/>
</dbReference>
<dbReference type="GO" id="GO:0005886">
    <property type="term" value="C:plasma membrane"/>
    <property type="evidence" value="ECO:0007669"/>
    <property type="project" value="TreeGrafter"/>
</dbReference>
<dbReference type="SUPFAM" id="SSF160544">
    <property type="entry name" value="EscU C-terminal domain-like"/>
    <property type="match status" value="1"/>
</dbReference>
<evidence type="ECO:0000256" key="1">
    <source>
        <dbReference type="ARBA" id="ARBA00010690"/>
    </source>
</evidence>
<dbReference type="InterPro" id="IPR029025">
    <property type="entry name" value="T3SS_substrate_exporter_C"/>
</dbReference>
<keyword evidence="3" id="KW-0813">Transport</keyword>
<organism evidence="5 6">
    <name type="scientific">SAR92 clade bacterium</name>
    <dbReference type="NCBI Taxonomy" id="2315479"/>
    <lineage>
        <taxon>Bacteria</taxon>
        <taxon>Pseudomonadati</taxon>
        <taxon>Pseudomonadota</taxon>
        <taxon>Gammaproteobacteria</taxon>
        <taxon>Cellvibrionales</taxon>
        <taxon>Porticoccaceae</taxon>
        <taxon>SAR92 clade</taxon>
    </lineage>
</organism>
<dbReference type="Proteomes" id="UP000315889">
    <property type="component" value="Unassembled WGS sequence"/>
</dbReference>
<dbReference type="Pfam" id="PF01312">
    <property type="entry name" value="Bac_export_2"/>
    <property type="match status" value="1"/>
</dbReference>
<dbReference type="GO" id="GO:0009306">
    <property type="term" value="P:protein secretion"/>
    <property type="evidence" value="ECO:0007669"/>
    <property type="project" value="InterPro"/>
</dbReference>
<evidence type="ECO:0000256" key="4">
    <source>
        <dbReference type="ARBA" id="ARBA00025078"/>
    </source>
</evidence>
<proteinExistence type="inferred from homology"/>
<protein>
    <recommendedName>
        <fullName evidence="2">Flagellar biosynthetic protein FlhB</fullName>
    </recommendedName>
</protein>